<sequence length="66" mass="7426">MKKQTTQTNLSKKNISSITSLTKNRFSNYEVSPTIPGSNDQLRDKEVSDAIANWKNSNQSSIKVRP</sequence>
<feature type="compositionally biased region" description="Polar residues" evidence="1">
    <location>
        <begin position="54"/>
        <end position="66"/>
    </location>
</feature>
<proteinExistence type="predicted"/>
<dbReference type="EMBL" id="MDER01000031">
    <property type="protein sequence ID" value="ODP29275.1"/>
    <property type="molecule type" value="Genomic_DNA"/>
</dbReference>
<dbReference type="Proteomes" id="UP000094578">
    <property type="component" value="Unassembled WGS sequence"/>
</dbReference>
<name>A0A1E3L7X5_9BACL</name>
<evidence type="ECO:0000313" key="3">
    <source>
        <dbReference type="Proteomes" id="UP000094578"/>
    </source>
</evidence>
<comment type="caution">
    <text evidence="2">The sequence shown here is derived from an EMBL/GenBank/DDBJ whole genome shotgun (WGS) entry which is preliminary data.</text>
</comment>
<dbReference type="RefSeq" id="WP_069326712.1">
    <property type="nucleotide sequence ID" value="NZ_MDER01000031.1"/>
</dbReference>
<dbReference type="AlphaFoldDB" id="A0A1E3L7X5"/>
<protein>
    <submittedName>
        <fullName evidence="2">Uncharacterized protein</fullName>
    </submittedName>
</protein>
<reference evidence="2 3" key="1">
    <citation type="submission" date="2016-08" db="EMBL/GenBank/DDBJ databases">
        <title>Genome sequencing of Paenibacillus sp. TI45-13ar, isolated from Korean traditional nuruk.</title>
        <authorList>
            <person name="Kim S.-J."/>
        </authorList>
    </citation>
    <scope>NUCLEOTIDE SEQUENCE [LARGE SCALE GENOMIC DNA]</scope>
    <source>
        <strain evidence="2 3">TI45-13ar</strain>
    </source>
</reference>
<feature type="region of interest" description="Disordered" evidence="1">
    <location>
        <begin position="22"/>
        <end position="66"/>
    </location>
</feature>
<feature type="compositionally biased region" description="Polar residues" evidence="1">
    <location>
        <begin position="22"/>
        <end position="40"/>
    </location>
</feature>
<dbReference type="STRING" id="1886670.PTI45_01284"/>
<gene>
    <name evidence="2" type="ORF">PTI45_01284</name>
</gene>
<evidence type="ECO:0000256" key="1">
    <source>
        <dbReference type="SAM" id="MobiDB-lite"/>
    </source>
</evidence>
<keyword evidence="3" id="KW-1185">Reference proteome</keyword>
<evidence type="ECO:0000313" key="2">
    <source>
        <dbReference type="EMBL" id="ODP29275.1"/>
    </source>
</evidence>
<organism evidence="2 3">
    <name type="scientific">Paenibacillus nuruki</name>
    <dbReference type="NCBI Taxonomy" id="1886670"/>
    <lineage>
        <taxon>Bacteria</taxon>
        <taxon>Bacillati</taxon>
        <taxon>Bacillota</taxon>
        <taxon>Bacilli</taxon>
        <taxon>Bacillales</taxon>
        <taxon>Paenibacillaceae</taxon>
        <taxon>Paenibacillus</taxon>
    </lineage>
</organism>
<accession>A0A1E3L7X5</accession>